<protein>
    <recommendedName>
        <fullName evidence="3">Reverse transcriptase domain-containing protein</fullName>
    </recommendedName>
</protein>
<dbReference type="InterPro" id="IPR021109">
    <property type="entry name" value="Peptidase_aspartic_dom_sf"/>
</dbReference>
<dbReference type="InterPro" id="IPR043502">
    <property type="entry name" value="DNA/RNA_pol_sf"/>
</dbReference>
<dbReference type="Gene3D" id="3.10.10.10">
    <property type="entry name" value="HIV Type 1 Reverse Transcriptase, subunit A, domain 1"/>
    <property type="match status" value="2"/>
</dbReference>
<name>A0AAF0TLE4_SOLVR</name>
<dbReference type="PANTHER" id="PTHR15503">
    <property type="entry name" value="LDOC1 RELATED"/>
    <property type="match status" value="1"/>
</dbReference>
<accession>A0AAF0TLE4</accession>
<dbReference type="SUPFAM" id="SSF56672">
    <property type="entry name" value="DNA/RNA polymerases"/>
    <property type="match status" value="1"/>
</dbReference>
<dbReference type="Gene3D" id="2.40.70.10">
    <property type="entry name" value="Acid Proteases"/>
    <property type="match status" value="1"/>
</dbReference>
<gene>
    <name evidence="1" type="ORF">MTR67_018217</name>
</gene>
<keyword evidence="2" id="KW-1185">Reference proteome</keyword>
<reference evidence="1" key="1">
    <citation type="submission" date="2023-08" db="EMBL/GenBank/DDBJ databases">
        <title>A de novo genome assembly of Solanum verrucosum Schlechtendal, a Mexican diploid species geographically isolated from the other diploid A-genome species in potato relatives.</title>
        <authorList>
            <person name="Hosaka K."/>
        </authorList>
    </citation>
    <scope>NUCLEOTIDE SEQUENCE</scope>
    <source>
        <tissue evidence="1">Young leaves</tissue>
    </source>
</reference>
<dbReference type="Proteomes" id="UP001234989">
    <property type="component" value="Chromosome 4"/>
</dbReference>
<dbReference type="AlphaFoldDB" id="A0AAF0TLE4"/>
<dbReference type="Pfam" id="PF08284">
    <property type="entry name" value="RVP_2"/>
    <property type="match status" value="1"/>
</dbReference>
<evidence type="ECO:0000313" key="2">
    <source>
        <dbReference type="Proteomes" id="UP001234989"/>
    </source>
</evidence>
<evidence type="ECO:0008006" key="3">
    <source>
        <dbReference type="Google" id="ProtNLM"/>
    </source>
</evidence>
<proteinExistence type="predicted"/>
<sequence length="221" mass="25296">MIIGTIRVSDRMTNVLFHSGSTYSYVSVRFASTFAMADLAILDMTDFDIILGMTWLFPYYAVLNYNTKFIPQQIPGREKLEWEGQDYLAYLAHIRDVEVDAPSIEFIPVVLEFREVFPTDLPGMPPDRDIDFCIDLEPSTRPISIPPYHMAPAELKELKAQIQELLDKGFIHLSASPWGTPILFVKKKDGASVFSKIDLRSSYHQLRIKPEDVPKTAFRTF</sequence>
<dbReference type="InterPro" id="IPR043128">
    <property type="entry name" value="Rev_trsase/Diguanyl_cyclase"/>
</dbReference>
<evidence type="ECO:0000313" key="1">
    <source>
        <dbReference type="EMBL" id="WMV24832.1"/>
    </source>
</evidence>
<dbReference type="EMBL" id="CP133615">
    <property type="protein sequence ID" value="WMV24832.1"/>
    <property type="molecule type" value="Genomic_DNA"/>
</dbReference>
<dbReference type="PANTHER" id="PTHR15503:SF45">
    <property type="entry name" value="RNA-DIRECTED DNA POLYMERASE HOMOLOG"/>
    <property type="match status" value="1"/>
</dbReference>
<dbReference type="InterPro" id="IPR032567">
    <property type="entry name" value="RTL1-rel"/>
</dbReference>
<organism evidence="1 2">
    <name type="scientific">Solanum verrucosum</name>
    <dbReference type="NCBI Taxonomy" id="315347"/>
    <lineage>
        <taxon>Eukaryota</taxon>
        <taxon>Viridiplantae</taxon>
        <taxon>Streptophyta</taxon>
        <taxon>Embryophyta</taxon>
        <taxon>Tracheophyta</taxon>
        <taxon>Spermatophyta</taxon>
        <taxon>Magnoliopsida</taxon>
        <taxon>eudicotyledons</taxon>
        <taxon>Gunneridae</taxon>
        <taxon>Pentapetalae</taxon>
        <taxon>asterids</taxon>
        <taxon>lamiids</taxon>
        <taxon>Solanales</taxon>
        <taxon>Solanaceae</taxon>
        <taxon>Solanoideae</taxon>
        <taxon>Solaneae</taxon>
        <taxon>Solanum</taxon>
    </lineage>
</organism>
<dbReference type="Gene3D" id="3.30.70.270">
    <property type="match status" value="1"/>
</dbReference>